<gene>
    <name evidence="1" type="ORF">G3O07_09785</name>
</gene>
<dbReference type="Proteomes" id="UP000471751">
    <property type="component" value="Unassembled WGS sequence"/>
</dbReference>
<proteinExistence type="predicted"/>
<protein>
    <submittedName>
        <fullName evidence="1">Uncharacterized protein</fullName>
    </submittedName>
</protein>
<accession>A0A6I5RR64</accession>
<evidence type="ECO:0000313" key="2">
    <source>
        <dbReference type="Proteomes" id="UP000471751"/>
    </source>
</evidence>
<dbReference type="EMBL" id="JAAHBT010000089">
    <property type="protein sequence ID" value="NES09958.1"/>
    <property type="molecule type" value="Genomic_DNA"/>
</dbReference>
<dbReference type="RefSeq" id="WP_163935249.1">
    <property type="nucleotide sequence ID" value="NZ_BMQU01000012.1"/>
</dbReference>
<sequence length="398" mass="45153">MSHSNPDTAVAQTACAVMMVSFPHQLLHALCALEHDRVINAIPTDTPAVLVLWSYEASDHEPDSRTRQFFASALHQYPFISTLIFSRQERDGPLSPYRNLMKRARWLEQRLSEIGGCSTFYYAHDASSDHTSQAFMQALRPGRIICYGDAPGFLYPSYPPERPRAPLSLRGFKELFWRSRLRNVKTWLTAEKALIAINFDDQVEGIPYPEPVVIPADAVMHTLHSLKKTFPEIDEFEQHVIQAGYSTTALLILSNFTRSKFTSQKNELALYIDICKEHVTTRELLYIKKHAGTDSAFVTQLLDALGEYRVQPFPEHLEHLPIELFTVLNQQCKVISVSSASALLALSSDSSVIHALTRQHIGSLFVPAQRQYMNSANDRIMRNSTRLNKPALRQDQNQ</sequence>
<comment type="caution">
    <text evidence="1">The sequence shown here is derived from an EMBL/GenBank/DDBJ whole genome shotgun (WGS) entry which is preliminary data.</text>
</comment>
<dbReference type="AlphaFoldDB" id="A0A6I5RR64"/>
<organism evidence="1 2">
    <name type="scientific">Pseudomonas laurentiana</name>
    <dbReference type="NCBI Taxonomy" id="2364649"/>
    <lineage>
        <taxon>Bacteria</taxon>
        <taxon>Pseudomonadati</taxon>
        <taxon>Pseudomonadota</taxon>
        <taxon>Gammaproteobacteria</taxon>
        <taxon>Pseudomonadales</taxon>
        <taxon>Pseudomonadaceae</taxon>
        <taxon>Pseudomonas</taxon>
    </lineage>
</organism>
<name>A0A6I5RR64_9PSED</name>
<evidence type="ECO:0000313" key="1">
    <source>
        <dbReference type="EMBL" id="NES09958.1"/>
    </source>
</evidence>
<reference evidence="1 2" key="1">
    <citation type="submission" date="2020-02" db="EMBL/GenBank/DDBJ databases">
        <title>Broccoli isolated Pseudomonas sp.</title>
        <authorList>
            <person name="Fujikawa T."/>
            <person name="Sawada H."/>
        </authorList>
    </citation>
    <scope>NUCLEOTIDE SEQUENCE [LARGE SCALE GENOMIC DNA]</scope>
    <source>
        <strain evidence="1 2">JCM 32154</strain>
    </source>
</reference>
<keyword evidence="2" id="KW-1185">Reference proteome</keyword>